<name>A0ACB9ZKE6_CATRO</name>
<dbReference type="EMBL" id="CM044708">
    <property type="protein sequence ID" value="KAI5648048.1"/>
    <property type="molecule type" value="Genomic_DNA"/>
</dbReference>
<protein>
    <submittedName>
        <fullName evidence="1">Uncharacterized protein</fullName>
    </submittedName>
</protein>
<evidence type="ECO:0000313" key="1">
    <source>
        <dbReference type="EMBL" id="KAI5648048.1"/>
    </source>
</evidence>
<sequence>MEKKKKIIWKRILFVWFCNIVFQVLLSLPVDSARSIQQINTRLNSSPPLKLQLQDQHALLDNGLLKVTLSTPGGMITGIGYKGIHNLLETGQKESGRGYWDIVWSRPGKTGAIFEPIEGTSFKVIAQDEDKIELSFRKTYYPSLDLNATALPLNIDKRFIMLRGQSGFYSYAIFERLQGWPELNIEEARIAFKLQQEVFDYMAVSDTIQRMMPTSYDRQQGHTLDYKEAVLLTNPTDSRFKGEVDDKYQYSKDNKDNHLHGWVGSQSQVGFWAIIPSNEFRCGGPLKQELTSHVGPTTLAMFYSRHYAGDTLTGLEFKEGEAWKKVLGPVFIYINSDSGSEEPHAALWIDAKKQMEIERKNWPYDFPVSDDFPHADQRGSVKGRLLINDRYINRNLFPAKSAYVGLAPPGDEGTWQLEAKGYQFWTQTNKDGYFIIKGVREGTYNLFGWVPGILGDYKYQVEIDIRPGSEFSLGNLVFVPPRNGPTLWEIGIPDRTAAEFYIPDPAPGLENHLYNNHTDKWRQYGLWNRYTDLYPKEDLVYNVGVSDYAKDWFFAHVNRRIEEKTYVPTTWQISFDLRNVIPGKNYTFRLALASANYARLQIRVNKPNSRQPHFSTGGIGRDNAIARHGIHGIYWPFFFSIPGNMLVQGKNIFYLKQAKGGTSFNGIMYDYLRLEGPA</sequence>
<gene>
    <name evidence="1" type="ORF">M9H77_34053</name>
</gene>
<dbReference type="Proteomes" id="UP001060085">
    <property type="component" value="Linkage Group LG08"/>
</dbReference>
<comment type="caution">
    <text evidence="1">The sequence shown here is derived from an EMBL/GenBank/DDBJ whole genome shotgun (WGS) entry which is preliminary data.</text>
</comment>
<evidence type="ECO:0000313" key="2">
    <source>
        <dbReference type="Proteomes" id="UP001060085"/>
    </source>
</evidence>
<keyword evidence="2" id="KW-1185">Reference proteome</keyword>
<accession>A0ACB9ZKE6</accession>
<proteinExistence type="predicted"/>
<reference evidence="2" key="1">
    <citation type="journal article" date="2023" name="Nat. Plants">
        <title>Single-cell RNA sequencing provides a high-resolution roadmap for understanding the multicellular compartmentation of specialized metabolism.</title>
        <authorList>
            <person name="Sun S."/>
            <person name="Shen X."/>
            <person name="Li Y."/>
            <person name="Li Y."/>
            <person name="Wang S."/>
            <person name="Li R."/>
            <person name="Zhang H."/>
            <person name="Shen G."/>
            <person name="Guo B."/>
            <person name="Wei J."/>
            <person name="Xu J."/>
            <person name="St-Pierre B."/>
            <person name="Chen S."/>
            <person name="Sun C."/>
        </authorList>
    </citation>
    <scope>NUCLEOTIDE SEQUENCE [LARGE SCALE GENOMIC DNA]</scope>
</reference>
<organism evidence="1 2">
    <name type="scientific">Catharanthus roseus</name>
    <name type="common">Madagascar periwinkle</name>
    <name type="synonym">Vinca rosea</name>
    <dbReference type="NCBI Taxonomy" id="4058"/>
    <lineage>
        <taxon>Eukaryota</taxon>
        <taxon>Viridiplantae</taxon>
        <taxon>Streptophyta</taxon>
        <taxon>Embryophyta</taxon>
        <taxon>Tracheophyta</taxon>
        <taxon>Spermatophyta</taxon>
        <taxon>Magnoliopsida</taxon>
        <taxon>eudicotyledons</taxon>
        <taxon>Gunneridae</taxon>
        <taxon>Pentapetalae</taxon>
        <taxon>asterids</taxon>
        <taxon>lamiids</taxon>
        <taxon>Gentianales</taxon>
        <taxon>Apocynaceae</taxon>
        <taxon>Rauvolfioideae</taxon>
        <taxon>Vinceae</taxon>
        <taxon>Catharanthinae</taxon>
        <taxon>Catharanthus</taxon>
    </lineage>
</organism>